<dbReference type="PANTHER" id="PTHR38831">
    <property type="entry name" value="TYPE II SECRETION SYSTEM PROTEIN K"/>
    <property type="match status" value="1"/>
</dbReference>
<gene>
    <name evidence="12" type="ORF">Pan241w_51420</name>
</gene>
<name>A0A517RMB4_9PLAN</name>
<evidence type="ECO:0000256" key="7">
    <source>
        <dbReference type="ARBA" id="ARBA00022927"/>
    </source>
</evidence>
<dbReference type="PANTHER" id="PTHR38831:SF2">
    <property type="entry name" value="TYPE II SECRETION SYSTEM PROTEIN K"/>
    <property type="match status" value="1"/>
</dbReference>
<evidence type="ECO:0000256" key="10">
    <source>
        <dbReference type="SAM" id="Phobius"/>
    </source>
</evidence>
<keyword evidence="5" id="KW-0997">Cell inner membrane</keyword>
<dbReference type="InterPro" id="IPR005628">
    <property type="entry name" value="GspK"/>
</dbReference>
<dbReference type="InterPro" id="IPR049031">
    <property type="entry name" value="T2SSK_SAM-like_1st"/>
</dbReference>
<keyword evidence="4" id="KW-1003">Cell membrane</keyword>
<organism evidence="12 13">
    <name type="scientific">Gimesia alba</name>
    <dbReference type="NCBI Taxonomy" id="2527973"/>
    <lineage>
        <taxon>Bacteria</taxon>
        <taxon>Pseudomonadati</taxon>
        <taxon>Planctomycetota</taxon>
        <taxon>Planctomycetia</taxon>
        <taxon>Planctomycetales</taxon>
        <taxon>Planctomycetaceae</taxon>
        <taxon>Gimesia</taxon>
    </lineage>
</organism>
<evidence type="ECO:0000256" key="2">
    <source>
        <dbReference type="ARBA" id="ARBA00007246"/>
    </source>
</evidence>
<dbReference type="AlphaFoldDB" id="A0A517RMB4"/>
<dbReference type="Proteomes" id="UP000317171">
    <property type="component" value="Chromosome"/>
</dbReference>
<evidence type="ECO:0000256" key="8">
    <source>
        <dbReference type="ARBA" id="ARBA00022989"/>
    </source>
</evidence>
<protein>
    <submittedName>
        <fullName evidence="12">General secretion pathway protein K</fullName>
    </submittedName>
</protein>
<evidence type="ECO:0000256" key="4">
    <source>
        <dbReference type="ARBA" id="ARBA00022475"/>
    </source>
</evidence>
<comment type="similarity">
    <text evidence="2">Belongs to the GSP K family.</text>
</comment>
<proteinExistence type="inferred from homology"/>
<dbReference type="OrthoDB" id="260436at2"/>
<feature type="domain" description="T2SS protein K first SAM-like" evidence="11">
    <location>
        <begin position="140"/>
        <end position="236"/>
    </location>
</feature>
<dbReference type="InterPro" id="IPR038072">
    <property type="entry name" value="GspK_central_sf"/>
</dbReference>
<evidence type="ECO:0000313" key="13">
    <source>
        <dbReference type="Proteomes" id="UP000317171"/>
    </source>
</evidence>
<evidence type="ECO:0000259" key="11">
    <source>
        <dbReference type="Pfam" id="PF21687"/>
    </source>
</evidence>
<sequence>MKQLTSQHECRRPFPDQETASHLRAGSTLLVVLVVVVMLSLGAYTFSELMIVEMEATNIYGRSIQSRELALSGIELAAAYVGDRTEVEGWNSYHNPDQFQNIIMIPGEIPRTSGYLSVVAPVNSDSQSKTIRFGLMNESGKLNLNILASEEVEPSLDLEEDIEVDSAVDRLMYIPNMTEDIAAAILDWIDEDDETRSFGAESDYYETLETPYFAKNGPLESLDELLLVRDVTPELLYGEDTNRNGILDPNENDGDATLPMDNADGVLDSGWFAYFTVHSREINIRPDGSEKINLNGTMLTELYDELEAELGPDEARFIVAYRVSGPVLSVDDLESGGSGTIVGGGMSDQQALNELANGLAKAMFSEEGVTVTRAGIDLSGGGVYSINSIFDLIGSEVEVEIDGQKTTLTSPWAADPATMTAELPILHDLLTTSKNQYIEGRIQIDEARLETLQGIPEMDDDLANAIVNSQMTATNGAPSTEISQARQTTGWLVIEGLTTIEQMRKLAPHICSGGDVFRAQSLGYFGQGGPVTRVEAIIDGTFIPPRITYIRDLSNLGPGYPVSTLQGATEEE</sequence>
<dbReference type="GO" id="GO:0009306">
    <property type="term" value="P:protein secretion"/>
    <property type="evidence" value="ECO:0007669"/>
    <property type="project" value="InterPro"/>
</dbReference>
<dbReference type="EMBL" id="CP036269">
    <property type="protein sequence ID" value="QDT45025.1"/>
    <property type="molecule type" value="Genomic_DNA"/>
</dbReference>
<dbReference type="RefSeq" id="WP_145220951.1">
    <property type="nucleotide sequence ID" value="NZ_CP036269.1"/>
</dbReference>
<keyword evidence="8 10" id="KW-1133">Transmembrane helix</keyword>
<dbReference type="GO" id="GO:0005886">
    <property type="term" value="C:plasma membrane"/>
    <property type="evidence" value="ECO:0007669"/>
    <property type="project" value="UniProtKB-SubCell"/>
</dbReference>
<keyword evidence="9 10" id="KW-0472">Membrane</keyword>
<dbReference type="Gene3D" id="1.10.40.60">
    <property type="entry name" value="EpsJ-like"/>
    <property type="match status" value="1"/>
</dbReference>
<evidence type="ECO:0000256" key="9">
    <source>
        <dbReference type="ARBA" id="ARBA00023136"/>
    </source>
</evidence>
<keyword evidence="6 10" id="KW-0812">Transmembrane</keyword>
<comment type="subcellular location">
    <subcellularLocation>
        <location evidence="1">Cell inner membrane</location>
    </subcellularLocation>
</comment>
<accession>A0A517RMB4</accession>
<evidence type="ECO:0000256" key="5">
    <source>
        <dbReference type="ARBA" id="ARBA00022519"/>
    </source>
</evidence>
<evidence type="ECO:0000256" key="1">
    <source>
        <dbReference type="ARBA" id="ARBA00004533"/>
    </source>
</evidence>
<feature type="transmembrane region" description="Helical" evidence="10">
    <location>
        <begin position="21"/>
        <end position="44"/>
    </location>
</feature>
<dbReference type="KEGG" id="gaz:Pan241w_51420"/>
<keyword evidence="13" id="KW-1185">Reference proteome</keyword>
<keyword evidence="3" id="KW-0813">Transport</keyword>
<evidence type="ECO:0000256" key="3">
    <source>
        <dbReference type="ARBA" id="ARBA00022448"/>
    </source>
</evidence>
<evidence type="ECO:0000313" key="12">
    <source>
        <dbReference type="EMBL" id="QDT45025.1"/>
    </source>
</evidence>
<reference evidence="12 13" key="1">
    <citation type="submission" date="2019-02" db="EMBL/GenBank/DDBJ databases">
        <title>Deep-cultivation of Planctomycetes and their phenomic and genomic characterization uncovers novel biology.</title>
        <authorList>
            <person name="Wiegand S."/>
            <person name="Jogler M."/>
            <person name="Boedeker C."/>
            <person name="Pinto D."/>
            <person name="Vollmers J."/>
            <person name="Rivas-Marin E."/>
            <person name="Kohn T."/>
            <person name="Peeters S.H."/>
            <person name="Heuer A."/>
            <person name="Rast P."/>
            <person name="Oberbeckmann S."/>
            <person name="Bunk B."/>
            <person name="Jeske O."/>
            <person name="Meyerdierks A."/>
            <person name="Storesund J.E."/>
            <person name="Kallscheuer N."/>
            <person name="Luecker S."/>
            <person name="Lage O.M."/>
            <person name="Pohl T."/>
            <person name="Merkel B.J."/>
            <person name="Hornburger P."/>
            <person name="Mueller R.-W."/>
            <person name="Bruemmer F."/>
            <person name="Labrenz M."/>
            <person name="Spormann A.M."/>
            <person name="Op den Camp H."/>
            <person name="Overmann J."/>
            <person name="Amann R."/>
            <person name="Jetten M.S.M."/>
            <person name="Mascher T."/>
            <person name="Medema M.H."/>
            <person name="Devos D.P."/>
            <person name="Kaster A.-K."/>
            <person name="Ovreas L."/>
            <person name="Rohde M."/>
            <person name="Galperin M.Y."/>
            <person name="Jogler C."/>
        </authorList>
    </citation>
    <scope>NUCLEOTIDE SEQUENCE [LARGE SCALE GENOMIC DNA]</scope>
    <source>
        <strain evidence="12 13">Pan241w</strain>
    </source>
</reference>
<dbReference type="SUPFAM" id="SSF158544">
    <property type="entry name" value="GspK insert domain-like"/>
    <property type="match status" value="1"/>
</dbReference>
<dbReference type="Pfam" id="PF21687">
    <property type="entry name" value="T2SSK_1st"/>
    <property type="match status" value="1"/>
</dbReference>
<keyword evidence="7" id="KW-0653">Protein transport</keyword>
<evidence type="ECO:0000256" key="6">
    <source>
        <dbReference type="ARBA" id="ARBA00022692"/>
    </source>
</evidence>